<sequence length="55" mass="6437">MYFFKTKKVSGILKMDKNICPKKKNPKKNLAKKSTIFNLQHNRAKHRKNNFSATA</sequence>
<dbReference type="AlphaFoldDB" id="A0A6C0H1L2"/>
<reference evidence="1" key="1">
    <citation type="journal article" date="2020" name="Nature">
        <title>Giant virus diversity and host interactions through global metagenomics.</title>
        <authorList>
            <person name="Schulz F."/>
            <person name="Roux S."/>
            <person name="Paez-Espino D."/>
            <person name="Jungbluth S."/>
            <person name="Walsh D.A."/>
            <person name="Denef V.J."/>
            <person name="McMahon K.D."/>
            <person name="Konstantinidis K.T."/>
            <person name="Eloe-Fadrosh E.A."/>
            <person name="Kyrpides N.C."/>
            <person name="Woyke T."/>
        </authorList>
    </citation>
    <scope>NUCLEOTIDE SEQUENCE</scope>
    <source>
        <strain evidence="1">GVMAG-M-3300023179-59</strain>
    </source>
</reference>
<dbReference type="EMBL" id="MN739849">
    <property type="protein sequence ID" value="QHT74305.1"/>
    <property type="molecule type" value="Genomic_DNA"/>
</dbReference>
<dbReference type="EMBL" id="MN739849">
    <property type="protein sequence ID" value="QHT74307.1"/>
    <property type="molecule type" value="Genomic_DNA"/>
</dbReference>
<protein>
    <submittedName>
        <fullName evidence="1">Uncharacterized protein</fullName>
    </submittedName>
</protein>
<evidence type="ECO:0000313" key="1">
    <source>
        <dbReference type="EMBL" id="QHT74307.1"/>
    </source>
</evidence>
<name>A0A6C0H1L2_9ZZZZ</name>
<organism evidence="1">
    <name type="scientific">viral metagenome</name>
    <dbReference type="NCBI Taxonomy" id="1070528"/>
    <lineage>
        <taxon>unclassified sequences</taxon>
        <taxon>metagenomes</taxon>
        <taxon>organismal metagenomes</taxon>
    </lineage>
</organism>
<accession>A0A6C0H1L2</accession>
<proteinExistence type="predicted"/>